<sequence>MRGGEHALRELVKPQRRSVAHLEALEIINAMVISITCLGLVCGRQSPYPPENLVLARCPHPSHLAYCVDDSENGNQIRQATLRLIKQYGIPKKILMDNTRAASDLQTSTQTKRGKRNKAIVVDGCLNALVSNDPNPCI</sequence>
<dbReference type="SUPFAM" id="SSF53098">
    <property type="entry name" value="Ribonuclease H-like"/>
    <property type="match status" value="1"/>
</dbReference>
<name>A0A380Z054_AVIPA</name>
<dbReference type="Gene3D" id="3.30.420.10">
    <property type="entry name" value="Ribonuclease H-like superfamily/Ribonuclease H"/>
    <property type="match status" value="1"/>
</dbReference>
<dbReference type="Pfam" id="PF02914">
    <property type="entry name" value="DDE_2"/>
    <property type="match status" value="1"/>
</dbReference>
<dbReference type="InterPro" id="IPR012337">
    <property type="entry name" value="RNaseH-like_sf"/>
</dbReference>
<dbReference type="GO" id="GO:0003677">
    <property type="term" value="F:DNA binding"/>
    <property type="evidence" value="ECO:0007669"/>
    <property type="project" value="InterPro"/>
</dbReference>
<dbReference type="InterPro" id="IPR036397">
    <property type="entry name" value="RNaseH_sf"/>
</dbReference>
<reference evidence="2 3" key="1">
    <citation type="submission" date="2018-06" db="EMBL/GenBank/DDBJ databases">
        <authorList>
            <consortium name="Pathogen Informatics"/>
            <person name="Doyle S."/>
        </authorList>
    </citation>
    <scope>NUCLEOTIDE SEQUENCE [LARGE SCALE GENOMIC DNA]</scope>
    <source>
        <strain evidence="2 3">NCTC10926</strain>
    </source>
</reference>
<evidence type="ECO:0000313" key="3">
    <source>
        <dbReference type="Proteomes" id="UP000254620"/>
    </source>
</evidence>
<dbReference type="Proteomes" id="UP000254620">
    <property type="component" value="Unassembled WGS sequence"/>
</dbReference>
<organism evidence="2 3">
    <name type="scientific">Avibacterium paragallinarum</name>
    <name type="common">Haemophilus gallinarum</name>
    <dbReference type="NCBI Taxonomy" id="728"/>
    <lineage>
        <taxon>Bacteria</taxon>
        <taxon>Pseudomonadati</taxon>
        <taxon>Pseudomonadota</taxon>
        <taxon>Gammaproteobacteria</taxon>
        <taxon>Pasteurellales</taxon>
        <taxon>Pasteurellaceae</taxon>
        <taxon>Avibacterium</taxon>
    </lineage>
</organism>
<gene>
    <name evidence="2" type="ORF">NCTC10926_02379</name>
</gene>
<evidence type="ECO:0000259" key="1">
    <source>
        <dbReference type="Pfam" id="PF02914"/>
    </source>
</evidence>
<feature type="domain" description="Bacteriophage Mu transposase" evidence="1">
    <location>
        <begin position="64"/>
        <end position="112"/>
    </location>
</feature>
<dbReference type="GO" id="GO:0015074">
    <property type="term" value="P:DNA integration"/>
    <property type="evidence" value="ECO:0007669"/>
    <property type="project" value="InterPro"/>
</dbReference>
<accession>A0A380Z054</accession>
<dbReference type="AlphaFoldDB" id="A0A380Z054"/>
<dbReference type="GO" id="GO:0004803">
    <property type="term" value="F:transposase activity"/>
    <property type="evidence" value="ECO:0007669"/>
    <property type="project" value="InterPro"/>
</dbReference>
<proteinExistence type="predicted"/>
<dbReference type="EMBL" id="UFSW01000002">
    <property type="protein sequence ID" value="SUV40341.1"/>
    <property type="molecule type" value="Genomic_DNA"/>
</dbReference>
<dbReference type="GO" id="GO:0006313">
    <property type="term" value="P:DNA transposition"/>
    <property type="evidence" value="ECO:0007669"/>
    <property type="project" value="InterPro"/>
</dbReference>
<protein>
    <submittedName>
        <fullName evidence="2">Bacteriophage Mu transposase</fullName>
    </submittedName>
</protein>
<dbReference type="InterPro" id="IPR004189">
    <property type="entry name" value="Phage_Mu_transposase"/>
</dbReference>
<evidence type="ECO:0000313" key="2">
    <source>
        <dbReference type="EMBL" id="SUV40341.1"/>
    </source>
</evidence>